<dbReference type="PROSITE" id="PS50994">
    <property type="entry name" value="INTEGRASE"/>
    <property type="match status" value="1"/>
</dbReference>
<dbReference type="Pfam" id="PF13276">
    <property type="entry name" value="HTH_21"/>
    <property type="match status" value="1"/>
</dbReference>
<dbReference type="SUPFAM" id="SSF53098">
    <property type="entry name" value="Ribonuclease H-like"/>
    <property type="match status" value="1"/>
</dbReference>
<comment type="similarity">
    <text evidence="1">Belongs to the transposase 8 family.</text>
</comment>
<keyword evidence="2" id="KW-0175">Coiled coil</keyword>
<dbReference type="NCBIfam" id="NF033516">
    <property type="entry name" value="transpos_IS3"/>
    <property type="match status" value="1"/>
</dbReference>
<dbReference type="InterPro" id="IPR009057">
    <property type="entry name" value="Homeodomain-like_sf"/>
</dbReference>
<dbReference type="GO" id="GO:0003677">
    <property type="term" value="F:DNA binding"/>
    <property type="evidence" value="ECO:0007669"/>
    <property type="project" value="InterPro"/>
</dbReference>
<dbReference type="GO" id="GO:0015074">
    <property type="term" value="P:DNA integration"/>
    <property type="evidence" value="ECO:0007669"/>
    <property type="project" value="InterPro"/>
</dbReference>
<dbReference type="InterPro" id="IPR002514">
    <property type="entry name" value="Transposase_8"/>
</dbReference>
<feature type="coiled-coil region" evidence="2">
    <location>
        <begin position="56"/>
        <end position="83"/>
    </location>
</feature>
<feature type="domain" description="Integrase catalytic" evidence="3">
    <location>
        <begin position="194"/>
        <end position="361"/>
    </location>
</feature>
<evidence type="ECO:0000256" key="1">
    <source>
        <dbReference type="ARBA" id="ARBA00009964"/>
    </source>
</evidence>
<dbReference type="Pfam" id="PF01527">
    <property type="entry name" value="HTH_Tnp_1"/>
    <property type="match status" value="1"/>
</dbReference>
<dbReference type="InterPro" id="IPR025948">
    <property type="entry name" value="HTH-like_dom"/>
</dbReference>
<evidence type="ECO:0000313" key="4">
    <source>
        <dbReference type="EMBL" id="ASG54277.1"/>
    </source>
</evidence>
<dbReference type="InterPro" id="IPR036397">
    <property type="entry name" value="RNaseH_sf"/>
</dbReference>
<dbReference type="AlphaFoldDB" id="A0A248K8A6"/>
<organism evidence="4 5">
    <name type="scientific">Salmonella bongori serovar 66:z41:- str. SA19983605</name>
    <dbReference type="NCBI Taxonomy" id="1243617"/>
    <lineage>
        <taxon>Bacteria</taxon>
        <taxon>Pseudomonadati</taxon>
        <taxon>Pseudomonadota</taxon>
        <taxon>Gammaproteobacteria</taxon>
        <taxon>Enterobacterales</taxon>
        <taxon>Enterobacteriaceae</taxon>
        <taxon>Salmonella</taxon>
    </lineage>
</organism>
<dbReference type="InterPro" id="IPR048020">
    <property type="entry name" value="Transpos_IS3"/>
</dbReference>
<dbReference type="Pfam" id="PF13683">
    <property type="entry name" value="rve_3"/>
    <property type="match status" value="1"/>
</dbReference>
<dbReference type="GO" id="GO:0004803">
    <property type="term" value="F:transposase activity"/>
    <property type="evidence" value="ECO:0007669"/>
    <property type="project" value="InterPro"/>
</dbReference>
<dbReference type="SUPFAM" id="SSF46689">
    <property type="entry name" value="Homeodomain-like"/>
    <property type="match status" value="1"/>
</dbReference>
<dbReference type="EMBL" id="CP022120">
    <property type="protein sequence ID" value="ASG54277.1"/>
    <property type="molecule type" value="Genomic_DNA"/>
</dbReference>
<gene>
    <name evidence="4" type="ORF">LFZ56_08255</name>
</gene>
<evidence type="ECO:0000256" key="2">
    <source>
        <dbReference type="SAM" id="Coils"/>
    </source>
</evidence>
<name>A0A248K8A6_SALBN</name>
<dbReference type="GO" id="GO:0006313">
    <property type="term" value="P:DNA transposition"/>
    <property type="evidence" value="ECO:0007669"/>
    <property type="project" value="InterPro"/>
</dbReference>
<evidence type="ECO:0000313" key="5">
    <source>
        <dbReference type="Proteomes" id="UP000197991"/>
    </source>
</evidence>
<dbReference type="OrthoDB" id="9774685at2"/>
<dbReference type="GeneID" id="44980895"/>
<proteinExistence type="inferred from homology"/>
<dbReference type="Gene3D" id="3.30.420.10">
    <property type="entry name" value="Ribonuclease H-like superfamily/Ribonuclease H"/>
    <property type="match status" value="1"/>
</dbReference>
<reference evidence="4 5" key="1">
    <citation type="submission" date="2017-06" db="EMBL/GenBank/DDBJ databases">
        <title>Salmonella reference genomes for public health.</title>
        <authorList>
            <person name="Robertson J."/>
            <person name="Yoshida C."/>
            <person name="Gurnik S."/>
            <person name="Nash J."/>
        </authorList>
    </citation>
    <scope>NUCLEOTIDE SEQUENCE [LARGE SCALE GENOMIC DNA]</scope>
    <source>
        <strain evidence="4 5">SA19983605</strain>
    </source>
</reference>
<dbReference type="RefSeq" id="WP_088736672.1">
    <property type="nucleotide sequence ID" value="NZ_CP022120.1"/>
</dbReference>
<dbReference type="InterPro" id="IPR001584">
    <property type="entry name" value="Integrase_cat-core"/>
</dbReference>
<keyword evidence="5" id="KW-1185">Reference proteome</keyword>
<dbReference type="Proteomes" id="UP000197991">
    <property type="component" value="Chromosome"/>
</dbReference>
<accession>A0A248K8A6</accession>
<dbReference type="PANTHER" id="PTHR47515:SF1">
    <property type="entry name" value="BLR2054 PROTEIN"/>
    <property type="match status" value="1"/>
</dbReference>
<protein>
    <submittedName>
        <fullName evidence="4">Transposase</fullName>
    </submittedName>
</protein>
<evidence type="ECO:0000259" key="3">
    <source>
        <dbReference type="PROSITE" id="PS50994"/>
    </source>
</evidence>
<dbReference type="InterPro" id="IPR012337">
    <property type="entry name" value="RNaseH-like_sf"/>
</dbReference>
<dbReference type="PANTHER" id="PTHR47515">
    <property type="entry name" value="LOW CALCIUM RESPONSE LOCUS PROTEIN T"/>
    <property type="match status" value="1"/>
</dbReference>
<sequence length="366" mass="43409">MKKTCYTKEQIAFVLKKAETGTRVGEVCRKMGISEATFYNWKKKFAGLGVTELRRLRQLEDENQRLKKLVADLSLDREMLQEVLKQKPLRPAQKRQAVHFLREAYRISVRRGCGLLMQRRTVYHWQSRRDDRAITLRIREIAETRIRYGCPRIHIQLRREGWRVNHKKTHRIYCLEGLNLHRKRPRRHVSAVRRQQRPDLTHIDQCWSMDFVSDSLFNGRRLRALAVMDNFSRECLAIHVGKSLKGEDVVRVMEALRVLDKRLPVRIQTDNGSEFISKTLDKWAYEHGVTMDFSRPGKPTDNPFTESFNGSLRDECLNIHWFLSLEDAQEKLDNWRREYNHERTHSSLNGMAPAEFIRSLRKDEDL</sequence>